<dbReference type="InterPro" id="IPR026444">
    <property type="entry name" value="Secre_tail"/>
</dbReference>
<evidence type="ECO:0000313" key="4">
    <source>
        <dbReference type="Proteomes" id="UP000199203"/>
    </source>
</evidence>
<accession>A0A1G7NGQ1</accession>
<keyword evidence="4" id="KW-1185">Reference proteome</keyword>
<dbReference type="NCBIfam" id="TIGR04183">
    <property type="entry name" value="Por_Secre_tail"/>
    <property type="match status" value="1"/>
</dbReference>
<protein>
    <submittedName>
        <fullName evidence="3">Por secretion system C-terminal sorting domain-containing protein</fullName>
    </submittedName>
</protein>
<sequence>MFKYTLKRMKKFLFFIIFTVVSVGFSGEMKAQSTRAIAGQKTDDGVLVAFPNPTKDVLILKSKDNSAKIKTVAFFSILGVQVAEYTINNNNAELRLDKLRPGKYLMKYTLDDNTQKIAQIIKQ</sequence>
<evidence type="ECO:0000259" key="2">
    <source>
        <dbReference type="Pfam" id="PF18962"/>
    </source>
</evidence>
<gene>
    <name evidence="3" type="ORF">SAMN05421825_1979</name>
</gene>
<dbReference type="STRING" id="454006.SAMN05421825_1979"/>
<dbReference type="Proteomes" id="UP000199203">
    <property type="component" value="Unassembled WGS sequence"/>
</dbReference>
<dbReference type="Pfam" id="PF18962">
    <property type="entry name" value="Por_Secre_tail"/>
    <property type="match status" value="1"/>
</dbReference>
<evidence type="ECO:0000256" key="1">
    <source>
        <dbReference type="ARBA" id="ARBA00022729"/>
    </source>
</evidence>
<keyword evidence="1" id="KW-0732">Signal</keyword>
<feature type="domain" description="Secretion system C-terminal sorting" evidence="2">
    <location>
        <begin position="50"/>
        <end position="116"/>
    </location>
</feature>
<name>A0A1G7NGQ1_9FLAO</name>
<evidence type="ECO:0000313" key="3">
    <source>
        <dbReference type="EMBL" id="SDF73258.1"/>
    </source>
</evidence>
<proteinExistence type="predicted"/>
<dbReference type="EMBL" id="FNBH01000002">
    <property type="protein sequence ID" value="SDF73258.1"/>
    <property type="molecule type" value="Genomic_DNA"/>
</dbReference>
<reference evidence="4" key="1">
    <citation type="submission" date="2016-10" db="EMBL/GenBank/DDBJ databases">
        <authorList>
            <person name="Varghese N."/>
            <person name="Submissions S."/>
        </authorList>
    </citation>
    <scope>NUCLEOTIDE SEQUENCE [LARGE SCALE GENOMIC DNA]</scope>
    <source>
        <strain evidence="4">DSM 19684</strain>
    </source>
</reference>
<dbReference type="AlphaFoldDB" id="A0A1G7NGQ1"/>
<organism evidence="3 4">
    <name type="scientific">Epilithonimonas hungarica</name>
    <dbReference type="NCBI Taxonomy" id="454006"/>
    <lineage>
        <taxon>Bacteria</taxon>
        <taxon>Pseudomonadati</taxon>
        <taxon>Bacteroidota</taxon>
        <taxon>Flavobacteriia</taxon>
        <taxon>Flavobacteriales</taxon>
        <taxon>Weeksellaceae</taxon>
        <taxon>Chryseobacterium group</taxon>
        <taxon>Epilithonimonas</taxon>
    </lineage>
</organism>